<dbReference type="PANTHER" id="PTHR33217:SF8">
    <property type="entry name" value="MUTATOR FAMILY TRANSPOSASE"/>
    <property type="match status" value="1"/>
</dbReference>
<protein>
    <recommendedName>
        <fullName evidence="6">Mutator family transposase</fullName>
    </recommendedName>
</protein>
<dbReference type="PATRIC" id="fig|188932.3.peg.1880"/>
<evidence type="ECO:0000256" key="1">
    <source>
        <dbReference type="ARBA" id="ARBA00002190"/>
    </source>
</evidence>
<keyword evidence="10" id="KW-1185">Reference proteome</keyword>
<evidence type="ECO:0000256" key="7">
    <source>
        <dbReference type="SAM" id="MobiDB-lite"/>
    </source>
</evidence>
<dbReference type="PANTHER" id="PTHR33217">
    <property type="entry name" value="TRANSPOSASE FOR INSERTION SEQUENCE ELEMENT IS1081"/>
    <property type="match status" value="1"/>
</dbReference>
<keyword evidence="4 6" id="KW-0238">DNA-binding</keyword>
<dbReference type="GO" id="GO:0006313">
    <property type="term" value="P:DNA transposition"/>
    <property type="evidence" value="ECO:0007669"/>
    <property type="project" value="UniProtKB-UniRule"/>
</dbReference>
<keyword evidence="5 6" id="KW-0233">DNA recombination</keyword>
<dbReference type="GO" id="GO:0003677">
    <property type="term" value="F:DNA binding"/>
    <property type="evidence" value="ECO:0007669"/>
    <property type="project" value="UniProtKB-UniRule"/>
</dbReference>
<dbReference type="EMBL" id="CP014504">
    <property type="protein sequence ID" value="AMP98712.1"/>
    <property type="molecule type" value="Genomic_DNA"/>
</dbReference>
<dbReference type="Proteomes" id="UP000071561">
    <property type="component" value="Chromosome"/>
</dbReference>
<keyword evidence="6" id="KW-0814">Transposable element</keyword>
<dbReference type="InterPro" id="IPR001207">
    <property type="entry name" value="Transposase_mutator"/>
</dbReference>
<dbReference type="KEGG" id="pcm:AY601_4585"/>
<dbReference type="GO" id="GO:0004803">
    <property type="term" value="F:transposase activity"/>
    <property type="evidence" value="ECO:0007669"/>
    <property type="project" value="UniProtKB-UniRule"/>
</dbReference>
<evidence type="ECO:0000256" key="4">
    <source>
        <dbReference type="ARBA" id="ARBA00023125"/>
    </source>
</evidence>
<comment type="similarity">
    <text evidence="2 6">Belongs to the transposase mutator family.</text>
</comment>
<dbReference type="Pfam" id="PF00872">
    <property type="entry name" value="Transposase_mut"/>
    <property type="match status" value="1"/>
</dbReference>
<comment type="function">
    <text evidence="1 6">Required for the transposition of the insertion element.</text>
</comment>
<evidence type="ECO:0000313" key="9">
    <source>
        <dbReference type="EMBL" id="AMQ01421.1"/>
    </source>
</evidence>
<dbReference type="AlphaFoldDB" id="A0A127VJP5"/>
<dbReference type="EMBL" id="CP014504">
    <property type="protein sequence ID" value="AMQ01421.1"/>
    <property type="molecule type" value="Genomic_DNA"/>
</dbReference>
<dbReference type="OrthoDB" id="9779930at2"/>
<sequence length="418" mass="47829">MDTGKSKKPFDFERFKEEAMEGLYQGKKMGGTDGVFAPMLKHLLESMLEGELDNHLEESKSSGESNRKNGKTKKTVRSLQSGHFELESSRDRNGTFEPKIVPKRQLIITEELEDNVIAMYARGMSTRNISDYVKEMYAMDISATEISNITDKIIPAMNEWRNRPLEAVYPFVFLDCMHYKVRGSGGVESRAVYNILGVNRDGKKDLIGIYLSENEGAKFWLSVLTDLKQRGVEDILVACIDGLKGFPEAIEAVFPKTQIQLCIVHQIRTSLRYVPEKDKKAVVADLKPIYKANNQEQGYEKLLEFEDKWGKKYPLSVKGWMENWTNLSTYFEYSADIRKVIYTTNAIEGMHRQIRKVTKTKGAFTSDQALLKLVYLAFKDLSKKWTMPMHNWGLTMSQLYIKFGDRLKAFGDFFLGGG</sequence>
<evidence type="ECO:0000313" key="8">
    <source>
        <dbReference type="EMBL" id="AMP98712.1"/>
    </source>
</evidence>
<dbReference type="RefSeq" id="WP_068399459.1">
    <property type="nucleotide sequence ID" value="NZ_CP014504.1"/>
</dbReference>
<feature type="compositionally biased region" description="Basic and acidic residues" evidence="7">
    <location>
        <begin position="54"/>
        <end position="67"/>
    </location>
</feature>
<keyword evidence="3 6" id="KW-0815">Transposition</keyword>
<evidence type="ECO:0000256" key="6">
    <source>
        <dbReference type="RuleBase" id="RU365089"/>
    </source>
</evidence>
<feature type="region of interest" description="Disordered" evidence="7">
    <location>
        <begin position="54"/>
        <end position="96"/>
    </location>
</feature>
<proteinExistence type="inferred from homology"/>
<gene>
    <name evidence="8" type="ORF">AY601_1803</name>
    <name evidence="9" type="ORF">AY601_4585</name>
</gene>
<evidence type="ECO:0000256" key="5">
    <source>
        <dbReference type="ARBA" id="ARBA00023172"/>
    </source>
</evidence>
<reference evidence="9 10" key="1">
    <citation type="submission" date="2016-03" db="EMBL/GenBank/DDBJ databases">
        <title>Complete genome sequence of Pedobacter cryoconitis PAMC 27485.</title>
        <authorList>
            <person name="Lee J."/>
            <person name="Kim O.-S."/>
        </authorList>
    </citation>
    <scope>NUCLEOTIDE SEQUENCE [LARGE SCALE GENOMIC DNA]</scope>
    <source>
        <strain evidence="9 10">PAMC 27485</strain>
    </source>
</reference>
<feature type="compositionally biased region" description="Basic and acidic residues" evidence="7">
    <location>
        <begin position="84"/>
        <end position="94"/>
    </location>
</feature>
<dbReference type="KEGG" id="pcm:AY601_1803"/>
<name>A0A127VJP5_9SPHI</name>
<evidence type="ECO:0000256" key="2">
    <source>
        <dbReference type="ARBA" id="ARBA00010961"/>
    </source>
</evidence>
<evidence type="ECO:0000313" key="10">
    <source>
        <dbReference type="Proteomes" id="UP000071561"/>
    </source>
</evidence>
<dbReference type="NCBIfam" id="NF033543">
    <property type="entry name" value="transpos_IS256"/>
    <property type="match status" value="1"/>
</dbReference>
<dbReference type="PROSITE" id="PS01007">
    <property type="entry name" value="TRANSPOSASE_MUTATOR"/>
    <property type="match status" value="1"/>
</dbReference>
<evidence type="ECO:0000256" key="3">
    <source>
        <dbReference type="ARBA" id="ARBA00022578"/>
    </source>
</evidence>
<organism evidence="9 10">
    <name type="scientific">Pedobacter cryoconitis</name>
    <dbReference type="NCBI Taxonomy" id="188932"/>
    <lineage>
        <taxon>Bacteria</taxon>
        <taxon>Pseudomonadati</taxon>
        <taxon>Bacteroidota</taxon>
        <taxon>Sphingobacteriia</taxon>
        <taxon>Sphingobacteriales</taxon>
        <taxon>Sphingobacteriaceae</taxon>
        <taxon>Pedobacter</taxon>
    </lineage>
</organism>
<accession>A0A127VJP5</accession>